<accession>A0AAV0RR59</accession>
<feature type="non-terminal residue" evidence="1">
    <location>
        <position position="1"/>
    </location>
</feature>
<reference evidence="1" key="1">
    <citation type="submission" date="2022-08" db="EMBL/GenBank/DDBJ databases">
        <authorList>
            <person name="Gutierrez-Valencia J."/>
        </authorList>
    </citation>
    <scope>NUCLEOTIDE SEQUENCE</scope>
</reference>
<name>A0AAV0RR59_9ROSI</name>
<gene>
    <name evidence="1" type="ORF">LITE_LOCUS49544</name>
</gene>
<dbReference type="PANTHER" id="PTHR45749:SF35">
    <property type="entry name" value="AC-LIKE TRANSPOSASE-RELATED"/>
    <property type="match status" value="1"/>
</dbReference>
<protein>
    <recommendedName>
        <fullName evidence="3">DUF4371 domain-containing protein</fullName>
    </recommendedName>
</protein>
<evidence type="ECO:0008006" key="3">
    <source>
        <dbReference type="Google" id="ProtNLM"/>
    </source>
</evidence>
<dbReference type="PANTHER" id="PTHR45749">
    <property type="match status" value="1"/>
</dbReference>
<dbReference type="EMBL" id="CAMGYJ010000011">
    <property type="protein sequence ID" value="CAI0560119.1"/>
    <property type="molecule type" value="Genomic_DNA"/>
</dbReference>
<evidence type="ECO:0000313" key="1">
    <source>
        <dbReference type="EMBL" id="CAI0560119.1"/>
    </source>
</evidence>
<proteinExistence type="predicted"/>
<evidence type="ECO:0000313" key="2">
    <source>
        <dbReference type="Proteomes" id="UP001154282"/>
    </source>
</evidence>
<dbReference type="Proteomes" id="UP001154282">
    <property type="component" value="Unassembled WGS sequence"/>
</dbReference>
<organism evidence="1 2">
    <name type="scientific">Linum tenue</name>
    <dbReference type="NCBI Taxonomy" id="586396"/>
    <lineage>
        <taxon>Eukaryota</taxon>
        <taxon>Viridiplantae</taxon>
        <taxon>Streptophyta</taxon>
        <taxon>Embryophyta</taxon>
        <taxon>Tracheophyta</taxon>
        <taxon>Spermatophyta</taxon>
        <taxon>Magnoliopsida</taxon>
        <taxon>eudicotyledons</taxon>
        <taxon>Gunneridae</taxon>
        <taxon>Pentapetalae</taxon>
        <taxon>rosids</taxon>
        <taxon>fabids</taxon>
        <taxon>Malpighiales</taxon>
        <taxon>Linaceae</taxon>
        <taxon>Linum</taxon>
    </lineage>
</organism>
<comment type="caution">
    <text evidence="1">The sequence shown here is derived from an EMBL/GenBank/DDBJ whole genome shotgun (WGS) entry which is preliminary data.</text>
</comment>
<dbReference type="AlphaFoldDB" id="A0AAV0RR59"/>
<sequence>EIHHHYLGHIIQNEIILLLANEIKSKIIGKIKQAKYFSVILDCTPDISHQEQMSMILSRKKLFEVEVVEVLFALYNDIREA</sequence>
<keyword evidence="2" id="KW-1185">Reference proteome</keyword>